<evidence type="ECO:0000313" key="5">
    <source>
        <dbReference type="EMBL" id="MDJ1483195.1"/>
    </source>
</evidence>
<sequence>MNYRKTGQFYGDTNQKLSMEGITLTDTVYTLPKVDWHYHENAYFTFILQGGLIEGNKKEVYTCTSGSLLFHHWQDPHYNCKPELFTRGFHIELNKHFSDNIFSGLTIPEGSLHIDNPEIKLLFYQLFKEIKIIDSNTPLVIQTLLLQVFAEMQQNQKAATEQRPVWVNRIKELLYYNGLENQSLQELANALQIHPVHLSRQFPKYFGCTLGNYMRKIKVEKALQLFSDKTLSLTDIAMDCGFADQSHFLRCFKEFNGMTPSQYRTLLS</sequence>
<comment type="caution">
    <text evidence="5">The sequence shown here is derived from an EMBL/GenBank/DDBJ whole genome shotgun (WGS) entry which is preliminary data.</text>
</comment>
<dbReference type="SUPFAM" id="SSF46689">
    <property type="entry name" value="Homeodomain-like"/>
    <property type="match status" value="2"/>
</dbReference>
<dbReference type="SUPFAM" id="SSF51215">
    <property type="entry name" value="Regulatory protein AraC"/>
    <property type="match status" value="1"/>
</dbReference>
<organism evidence="5 6">
    <name type="scientific">Xanthocytophaga flava</name>
    <dbReference type="NCBI Taxonomy" id="3048013"/>
    <lineage>
        <taxon>Bacteria</taxon>
        <taxon>Pseudomonadati</taxon>
        <taxon>Bacteroidota</taxon>
        <taxon>Cytophagia</taxon>
        <taxon>Cytophagales</taxon>
        <taxon>Rhodocytophagaceae</taxon>
        <taxon>Xanthocytophaga</taxon>
    </lineage>
</organism>
<dbReference type="AlphaFoldDB" id="A0AAE3QQ20"/>
<protein>
    <submittedName>
        <fullName evidence="5">Helix-turn-helix transcriptional regulator</fullName>
    </submittedName>
</protein>
<dbReference type="RefSeq" id="WP_313982832.1">
    <property type="nucleotide sequence ID" value="NZ_JASJOS010000010.1"/>
</dbReference>
<dbReference type="InterPro" id="IPR018060">
    <property type="entry name" value="HTH_AraC"/>
</dbReference>
<dbReference type="PRINTS" id="PR00032">
    <property type="entry name" value="HTHARAC"/>
</dbReference>
<feature type="domain" description="HTH araC/xylS-type" evidence="4">
    <location>
        <begin position="168"/>
        <end position="266"/>
    </location>
</feature>
<dbReference type="InterPro" id="IPR037923">
    <property type="entry name" value="HTH-like"/>
</dbReference>
<dbReference type="PROSITE" id="PS01124">
    <property type="entry name" value="HTH_ARAC_FAMILY_2"/>
    <property type="match status" value="1"/>
</dbReference>
<dbReference type="EMBL" id="JASJOS010000010">
    <property type="protein sequence ID" value="MDJ1483195.1"/>
    <property type="molecule type" value="Genomic_DNA"/>
</dbReference>
<dbReference type="Gene3D" id="1.10.10.60">
    <property type="entry name" value="Homeodomain-like"/>
    <property type="match status" value="2"/>
</dbReference>
<keyword evidence="3" id="KW-0804">Transcription</keyword>
<dbReference type="SMART" id="SM00342">
    <property type="entry name" value="HTH_ARAC"/>
    <property type="match status" value="1"/>
</dbReference>
<evidence type="ECO:0000256" key="3">
    <source>
        <dbReference type="ARBA" id="ARBA00023163"/>
    </source>
</evidence>
<evidence type="ECO:0000259" key="4">
    <source>
        <dbReference type="PROSITE" id="PS01124"/>
    </source>
</evidence>
<accession>A0AAE3QQ20</accession>
<dbReference type="PANTHER" id="PTHR43280">
    <property type="entry name" value="ARAC-FAMILY TRANSCRIPTIONAL REGULATOR"/>
    <property type="match status" value="1"/>
</dbReference>
<dbReference type="GO" id="GO:0003700">
    <property type="term" value="F:DNA-binding transcription factor activity"/>
    <property type="evidence" value="ECO:0007669"/>
    <property type="project" value="InterPro"/>
</dbReference>
<dbReference type="PANTHER" id="PTHR43280:SF34">
    <property type="entry name" value="ARAC-FAMILY TRANSCRIPTIONAL REGULATOR"/>
    <property type="match status" value="1"/>
</dbReference>
<evidence type="ECO:0000256" key="2">
    <source>
        <dbReference type="ARBA" id="ARBA00023125"/>
    </source>
</evidence>
<keyword evidence="1" id="KW-0805">Transcription regulation</keyword>
<keyword evidence="2" id="KW-0238">DNA-binding</keyword>
<dbReference type="GO" id="GO:0043565">
    <property type="term" value="F:sequence-specific DNA binding"/>
    <property type="evidence" value="ECO:0007669"/>
    <property type="project" value="InterPro"/>
</dbReference>
<evidence type="ECO:0000313" key="6">
    <source>
        <dbReference type="Proteomes" id="UP001241110"/>
    </source>
</evidence>
<gene>
    <name evidence="5" type="ORF">QNI16_22040</name>
</gene>
<proteinExistence type="predicted"/>
<dbReference type="Proteomes" id="UP001241110">
    <property type="component" value="Unassembled WGS sequence"/>
</dbReference>
<dbReference type="InterPro" id="IPR009057">
    <property type="entry name" value="Homeodomain-like_sf"/>
</dbReference>
<dbReference type="Pfam" id="PF12833">
    <property type="entry name" value="HTH_18"/>
    <property type="match status" value="1"/>
</dbReference>
<name>A0AAE3QQ20_9BACT</name>
<reference evidence="5" key="1">
    <citation type="submission" date="2023-05" db="EMBL/GenBank/DDBJ databases">
        <authorList>
            <person name="Zhang X."/>
        </authorList>
    </citation>
    <scope>NUCLEOTIDE SEQUENCE</scope>
    <source>
        <strain evidence="5">YF14B1</strain>
    </source>
</reference>
<evidence type="ECO:0000256" key="1">
    <source>
        <dbReference type="ARBA" id="ARBA00023015"/>
    </source>
</evidence>
<dbReference type="InterPro" id="IPR020449">
    <property type="entry name" value="Tscrpt_reg_AraC-type_HTH"/>
</dbReference>